<keyword evidence="9" id="KW-0732">Signal</keyword>
<evidence type="ECO:0000256" key="6">
    <source>
        <dbReference type="ARBA" id="ARBA00022982"/>
    </source>
</evidence>
<evidence type="ECO:0000256" key="5">
    <source>
        <dbReference type="ARBA" id="ARBA00022723"/>
    </source>
</evidence>
<keyword evidence="2" id="KW-0813">Transport</keyword>
<dbReference type="Proteomes" id="UP001255416">
    <property type="component" value="Unassembled WGS sequence"/>
</dbReference>
<keyword evidence="12" id="KW-1185">Reference proteome</keyword>
<dbReference type="PROSITE" id="PS51007">
    <property type="entry name" value="CYTC"/>
    <property type="match status" value="1"/>
</dbReference>
<keyword evidence="6" id="KW-0249">Electron transport</keyword>
<evidence type="ECO:0000256" key="1">
    <source>
        <dbReference type="ARBA" id="ARBA00001926"/>
    </source>
</evidence>
<protein>
    <submittedName>
        <fullName evidence="11">Cytochrome c</fullName>
    </submittedName>
</protein>
<keyword evidence="5 8" id="KW-0479">Metal-binding</keyword>
<evidence type="ECO:0000313" key="12">
    <source>
        <dbReference type="Proteomes" id="UP001255416"/>
    </source>
</evidence>
<dbReference type="Pfam" id="PF00034">
    <property type="entry name" value="Cytochrom_C"/>
    <property type="match status" value="1"/>
</dbReference>
<organism evidence="11 12">
    <name type="scientific">Sedimentitalea todarodis</name>
    <dbReference type="NCBI Taxonomy" id="1631240"/>
    <lineage>
        <taxon>Bacteria</taxon>
        <taxon>Pseudomonadati</taxon>
        <taxon>Pseudomonadota</taxon>
        <taxon>Alphaproteobacteria</taxon>
        <taxon>Rhodobacterales</taxon>
        <taxon>Paracoccaceae</taxon>
        <taxon>Sedimentitalea</taxon>
    </lineage>
</organism>
<proteinExistence type="predicted"/>
<evidence type="ECO:0000256" key="2">
    <source>
        <dbReference type="ARBA" id="ARBA00022448"/>
    </source>
</evidence>
<feature type="signal peptide" evidence="9">
    <location>
        <begin position="1"/>
        <end position="21"/>
    </location>
</feature>
<dbReference type="InterPro" id="IPR036909">
    <property type="entry name" value="Cyt_c-like_dom_sf"/>
</dbReference>
<feature type="domain" description="Cytochrome c" evidence="10">
    <location>
        <begin position="23"/>
        <end position="121"/>
    </location>
</feature>
<dbReference type="EMBL" id="JASMWN010000014">
    <property type="protein sequence ID" value="MDU9005447.1"/>
    <property type="molecule type" value="Genomic_DNA"/>
</dbReference>
<gene>
    <name evidence="11" type="ORF">QO231_16545</name>
</gene>
<evidence type="ECO:0000259" key="10">
    <source>
        <dbReference type="PROSITE" id="PS51007"/>
    </source>
</evidence>
<keyword evidence="4" id="KW-0679">Respiratory chain</keyword>
<evidence type="ECO:0000256" key="3">
    <source>
        <dbReference type="ARBA" id="ARBA00022617"/>
    </source>
</evidence>
<dbReference type="PRINTS" id="PR00605">
    <property type="entry name" value="CYTCHROMECIC"/>
</dbReference>
<evidence type="ECO:0000256" key="4">
    <source>
        <dbReference type="ARBA" id="ARBA00022660"/>
    </source>
</evidence>
<sequence>MKNTIRLAALLLAATVLPVSAQGDLLAGERLYQENCASCHGANLERQPDWRTRLPNGRVPAPPHDASGHTWHHPDRVLFDIVKRGPAAIVGTGYESDMPGYEGVLTDDEITSIIDYIKSSWPDKERAFQSERTHEDQQAQP</sequence>
<dbReference type="PANTHER" id="PTHR35008">
    <property type="entry name" value="BLL4482 PROTEIN-RELATED"/>
    <property type="match status" value="1"/>
</dbReference>
<evidence type="ECO:0000313" key="11">
    <source>
        <dbReference type="EMBL" id="MDU9005447.1"/>
    </source>
</evidence>
<accession>A0ABU3VGY6</accession>
<dbReference type="InterPro" id="IPR008168">
    <property type="entry name" value="Cyt_C_IC"/>
</dbReference>
<name>A0ABU3VGY6_9RHOB</name>
<keyword evidence="7 8" id="KW-0408">Iron</keyword>
<comment type="caution">
    <text evidence="11">The sequence shown here is derived from an EMBL/GenBank/DDBJ whole genome shotgun (WGS) entry which is preliminary data.</text>
</comment>
<evidence type="ECO:0000256" key="9">
    <source>
        <dbReference type="SAM" id="SignalP"/>
    </source>
</evidence>
<keyword evidence="3 8" id="KW-0349">Heme</keyword>
<evidence type="ECO:0000256" key="8">
    <source>
        <dbReference type="PROSITE-ProRule" id="PRU00433"/>
    </source>
</evidence>
<dbReference type="Gene3D" id="1.10.760.10">
    <property type="entry name" value="Cytochrome c-like domain"/>
    <property type="match status" value="1"/>
</dbReference>
<feature type="chain" id="PRO_5046315258" evidence="9">
    <location>
        <begin position="22"/>
        <end position="141"/>
    </location>
</feature>
<dbReference type="RefSeq" id="WP_316778840.1">
    <property type="nucleotide sequence ID" value="NZ_JASMWN010000014.1"/>
</dbReference>
<dbReference type="PANTHER" id="PTHR35008:SF4">
    <property type="entry name" value="BLL4482 PROTEIN"/>
    <property type="match status" value="1"/>
</dbReference>
<evidence type="ECO:0000256" key="7">
    <source>
        <dbReference type="ARBA" id="ARBA00023004"/>
    </source>
</evidence>
<comment type="cofactor">
    <cofactor evidence="1">
        <name>heme c</name>
        <dbReference type="ChEBI" id="CHEBI:61717"/>
    </cofactor>
</comment>
<dbReference type="InterPro" id="IPR051459">
    <property type="entry name" value="Cytochrome_c-type_DH"/>
</dbReference>
<dbReference type="InterPro" id="IPR009056">
    <property type="entry name" value="Cyt_c-like_dom"/>
</dbReference>
<reference evidence="12" key="1">
    <citation type="submission" date="2023-05" db="EMBL/GenBank/DDBJ databases">
        <title>Sedimentitalea sp. nov. JM2-8.</title>
        <authorList>
            <person name="Huang J."/>
        </authorList>
    </citation>
    <scope>NUCLEOTIDE SEQUENCE [LARGE SCALE GENOMIC DNA]</scope>
    <source>
        <strain evidence="12">KHS03</strain>
    </source>
</reference>
<dbReference type="SUPFAM" id="SSF46626">
    <property type="entry name" value="Cytochrome c"/>
    <property type="match status" value="1"/>
</dbReference>